<evidence type="ECO:0000256" key="5">
    <source>
        <dbReference type="SAM" id="SignalP"/>
    </source>
</evidence>
<evidence type="ECO:0000256" key="4">
    <source>
        <dbReference type="ARBA" id="ARBA00048461"/>
    </source>
</evidence>
<dbReference type="InterPro" id="IPR051218">
    <property type="entry name" value="Sec_MonoDiacylglyc_Lipase"/>
</dbReference>
<dbReference type="Gene3D" id="3.40.50.1820">
    <property type="entry name" value="alpha/beta hydrolase"/>
    <property type="match status" value="1"/>
</dbReference>
<dbReference type="InterPro" id="IPR002921">
    <property type="entry name" value="Fungal_lipase-type"/>
</dbReference>
<dbReference type="Proteomes" id="UP000807025">
    <property type="component" value="Unassembled WGS sequence"/>
</dbReference>
<evidence type="ECO:0000256" key="3">
    <source>
        <dbReference type="ARBA" id="ARBA00047591"/>
    </source>
</evidence>
<evidence type="ECO:0000256" key="2">
    <source>
        <dbReference type="ARBA" id="ARBA00043996"/>
    </source>
</evidence>
<evidence type="ECO:0000313" key="7">
    <source>
        <dbReference type="EMBL" id="KAF9494889.1"/>
    </source>
</evidence>
<dbReference type="PANTHER" id="PTHR45856">
    <property type="entry name" value="ALPHA/BETA-HYDROLASES SUPERFAMILY PROTEIN"/>
    <property type="match status" value="1"/>
</dbReference>
<protein>
    <submittedName>
        <fullName evidence="7">Alpha/beta-hydrolase</fullName>
    </submittedName>
</protein>
<evidence type="ECO:0000313" key="8">
    <source>
        <dbReference type="Proteomes" id="UP000807025"/>
    </source>
</evidence>
<dbReference type="OrthoDB" id="438440at2759"/>
<comment type="catalytic activity">
    <reaction evidence="4">
        <text>a monoacylglycerol + H2O = glycerol + a fatty acid + H(+)</text>
        <dbReference type="Rhea" id="RHEA:15245"/>
        <dbReference type="ChEBI" id="CHEBI:15377"/>
        <dbReference type="ChEBI" id="CHEBI:15378"/>
        <dbReference type="ChEBI" id="CHEBI:17408"/>
        <dbReference type="ChEBI" id="CHEBI:17754"/>
        <dbReference type="ChEBI" id="CHEBI:28868"/>
    </reaction>
</comment>
<evidence type="ECO:0000259" key="6">
    <source>
        <dbReference type="Pfam" id="PF01764"/>
    </source>
</evidence>
<comment type="caution">
    <text evidence="7">The sequence shown here is derived from an EMBL/GenBank/DDBJ whole genome shotgun (WGS) entry which is preliminary data.</text>
</comment>
<dbReference type="Pfam" id="PF01764">
    <property type="entry name" value="Lipase_3"/>
    <property type="match status" value="1"/>
</dbReference>
<keyword evidence="5" id="KW-0732">Signal</keyword>
<proteinExistence type="inferred from homology"/>
<comment type="catalytic activity">
    <reaction evidence="3">
        <text>a diacylglycerol + H2O = a monoacylglycerol + a fatty acid + H(+)</text>
        <dbReference type="Rhea" id="RHEA:32731"/>
        <dbReference type="ChEBI" id="CHEBI:15377"/>
        <dbReference type="ChEBI" id="CHEBI:15378"/>
        <dbReference type="ChEBI" id="CHEBI:17408"/>
        <dbReference type="ChEBI" id="CHEBI:18035"/>
        <dbReference type="ChEBI" id="CHEBI:28868"/>
    </reaction>
</comment>
<accession>A0A9P6DF59</accession>
<dbReference type="EMBL" id="MU154567">
    <property type="protein sequence ID" value="KAF9494889.1"/>
    <property type="molecule type" value="Genomic_DNA"/>
</dbReference>
<dbReference type="AlphaFoldDB" id="A0A9P6DF59"/>
<feature type="chain" id="PRO_5040470690" evidence="5">
    <location>
        <begin position="16"/>
        <end position="235"/>
    </location>
</feature>
<keyword evidence="8" id="KW-1185">Reference proteome</keyword>
<keyword evidence="1" id="KW-1015">Disulfide bond</keyword>
<gene>
    <name evidence="7" type="ORF">BDN71DRAFT_1482932</name>
</gene>
<dbReference type="PANTHER" id="PTHR45856:SF11">
    <property type="entry name" value="FUNGAL LIPASE-LIKE DOMAIN-CONTAINING PROTEIN"/>
    <property type="match status" value="1"/>
</dbReference>
<dbReference type="InterPro" id="IPR029058">
    <property type="entry name" value="AB_hydrolase_fold"/>
</dbReference>
<dbReference type="SUPFAM" id="SSF53474">
    <property type="entry name" value="alpha/beta-Hydrolases"/>
    <property type="match status" value="1"/>
</dbReference>
<feature type="signal peptide" evidence="5">
    <location>
        <begin position="1"/>
        <end position="15"/>
    </location>
</feature>
<reference evidence="7" key="1">
    <citation type="submission" date="2020-11" db="EMBL/GenBank/DDBJ databases">
        <authorList>
            <consortium name="DOE Joint Genome Institute"/>
            <person name="Ahrendt S."/>
            <person name="Riley R."/>
            <person name="Andreopoulos W."/>
            <person name="Labutti K."/>
            <person name="Pangilinan J."/>
            <person name="Ruiz-Duenas F.J."/>
            <person name="Barrasa J.M."/>
            <person name="Sanchez-Garcia M."/>
            <person name="Camarero S."/>
            <person name="Miyauchi S."/>
            <person name="Serrano A."/>
            <person name="Linde D."/>
            <person name="Babiker R."/>
            <person name="Drula E."/>
            <person name="Ayuso-Fernandez I."/>
            <person name="Pacheco R."/>
            <person name="Padilla G."/>
            <person name="Ferreira P."/>
            <person name="Barriuso J."/>
            <person name="Kellner H."/>
            <person name="Castanera R."/>
            <person name="Alfaro M."/>
            <person name="Ramirez L."/>
            <person name="Pisabarro A.G."/>
            <person name="Kuo A."/>
            <person name="Tritt A."/>
            <person name="Lipzen A."/>
            <person name="He G."/>
            <person name="Yan M."/>
            <person name="Ng V."/>
            <person name="Cullen D."/>
            <person name="Martin F."/>
            <person name="Rosso M.-N."/>
            <person name="Henrissat B."/>
            <person name="Hibbett D."/>
            <person name="Martinez A.T."/>
            <person name="Grigoriev I.V."/>
        </authorList>
    </citation>
    <scope>NUCLEOTIDE SEQUENCE</scope>
    <source>
        <strain evidence="7">ATCC 90797</strain>
    </source>
</reference>
<dbReference type="GO" id="GO:0006629">
    <property type="term" value="P:lipid metabolic process"/>
    <property type="evidence" value="ECO:0007669"/>
    <property type="project" value="InterPro"/>
</dbReference>
<name>A0A9P6DF59_PLEER</name>
<organism evidence="7 8">
    <name type="scientific">Pleurotus eryngii</name>
    <name type="common">Boletus of the steppes</name>
    <dbReference type="NCBI Taxonomy" id="5323"/>
    <lineage>
        <taxon>Eukaryota</taxon>
        <taxon>Fungi</taxon>
        <taxon>Dikarya</taxon>
        <taxon>Basidiomycota</taxon>
        <taxon>Agaricomycotina</taxon>
        <taxon>Agaricomycetes</taxon>
        <taxon>Agaricomycetidae</taxon>
        <taxon>Agaricales</taxon>
        <taxon>Pleurotineae</taxon>
        <taxon>Pleurotaceae</taxon>
        <taxon>Pleurotus</taxon>
    </lineage>
</organism>
<dbReference type="CDD" id="cd00519">
    <property type="entry name" value="Lipase_3"/>
    <property type="match status" value="1"/>
</dbReference>
<feature type="domain" description="Fungal lipase-type" evidence="6">
    <location>
        <begin position="80"/>
        <end position="164"/>
    </location>
</feature>
<sequence length="235" mass="25594">MTSLCLLSWFTFIIADLVFYFQYASSVYNDVCAQPNGNTLVQRINRLLTDTQGFIEIVVALPASTSPSDLLLDNELFLVPFLIQGWNSTAPQVISTVRPQPNAYPGYSLVTTGHSLGGSLSGLAAISLKQNFPKVMYTYGQPRTFNAVSAQFINSQFGTNAFRFFGAASSISTVLGYRHHGVEYWQNPDPATSDNVKQCSTTNGEDPTCSASIPFLGIGPSHLTYYRIAAGTPFC</sequence>
<evidence type="ECO:0000256" key="1">
    <source>
        <dbReference type="ARBA" id="ARBA00023157"/>
    </source>
</evidence>
<comment type="similarity">
    <text evidence="2">Belongs to the AB hydrolase superfamily. Lipase family. Class 3 subfamily.</text>
</comment>